<dbReference type="Proteomes" id="UP000241167">
    <property type="component" value="Unassembled WGS sequence"/>
</dbReference>
<dbReference type="InterPro" id="IPR011055">
    <property type="entry name" value="Dup_hybrid_motif"/>
</dbReference>
<dbReference type="Gene3D" id="2.70.70.10">
    <property type="entry name" value="Glucose Permease (Domain IIA)"/>
    <property type="match status" value="1"/>
</dbReference>
<dbReference type="InterPro" id="IPR050570">
    <property type="entry name" value="Cell_wall_metabolism_enzyme"/>
</dbReference>
<dbReference type="PANTHER" id="PTHR21666:SF289">
    <property type="entry name" value="L-ALA--D-GLU ENDOPEPTIDASE"/>
    <property type="match status" value="1"/>
</dbReference>
<dbReference type="OrthoDB" id="9815245at2"/>
<organism evidence="3 4">
    <name type="scientific">Allosphingosinicella deserti</name>
    <dbReference type="NCBI Taxonomy" id="2116704"/>
    <lineage>
        <taxon>Bacteria</taxon>
        <taxon>Pseudomonadati</taxon>
        <taxon>Pseudomonadota</taxon>
        <taxon>Alphaproteobacteria</taxon>
        <taxon>Sphingomonadales</taxon>
        <taxon>Sphingomonadaceae</taxon>
        <taxon>Allosphingosinicella</taxon>
    </lineage>
</organism>
<name>A0A2P7QGQ6_9SPHN</name>
<feature type="domain" description="M23ase beta-sheet core" evidence="2">
    <location>
        <begin position="191"/>
        <end position="286"/>
    </location>
</feature>
<dbReference type="CDD" id="cd12797">
    <property type="entry name" value="M23_peptidase"/>
    <property type="match status" value="1"/>
</dbReference>
<reference evidence="3 4" key="1">
    <citation type="submission" date="2018-03" db="EMBL/GenBank/DDBJ databases">
        <title>The draft genome of Sphingosinicella sp. GL-C-18.</title>
        <authorList>
            <person name="Liu L."/>
            <person name="Li L."/>
            <person name="Liang L."/>
            <person name="Zhang X."/>
            <person name="Wang T."/>
        </authorList>
    </citation>
    <scope>NUCLEOTIDE SEQUENCE [LARGE SCALE GENOMIC DNA]</scope>
    <source>
        <strain evidence="3 4">GL-C-18</strain>
    </source>
</reference>
<evidence type="ECO:0000256" key="1">
    <source>
        <dbReference type="ARBA" id="ARBA00022729"/>
    </source>
</evidence>
<protein>
    <recommendedName>
        <fullName evidence="2">M23ase beta-sheet core domain-containing protein</fullName>
    </recommendedName>
</protein>
<sequence>MLTKTNNAGWGNKFRKLFRSRDIFFHDGATLRRVRVGAGVQLSAAFAATLTLSWSAFAAAQLASAEFGAAEPVRSSAEIVRMEREVRAMQADVAAIKEAAQKRFQITAHEVRSLGLDPARLQDQNGVGGPYEAIDGNRADPNFKALFMSWKQLDSLEQGMIAIPSLEPVKGTRFTSGYGVRSDPFKGRAAMHAGIDLAGPIGTPIYATADGIVGRAEYHNGGYGNLVEIDHGRGIQTRYGHLSKSMVAAGQRVKRGDLIALMGSTGRSTGSHLHYEVRIDGKAVNPIPFMQSSDYLQSVQRRVSNVAIGGPAKAE</sequence>
<proteinExistence type="predicted"/>
<gene>
    <name evidence="3" type="ORF">C7I55_23975</name>
</gene>
<dbReference type="Pfam" id="PF01551">
    <property type="entry name" value="Peptidase_M23"/>
    <property type="match status" value="1"/>
</dbReference>
<keyword evidence="4" id="KW-1185">Reference proteome</keyword>
<evidence type="ECO:0000259" key="2">
    <source>
        <dbReference type="Pfam" id="PF01551"/>
    </source>
</evidence>
<dbReference type="EMBL" id="PXYI01000010">
    <property type="protein sequence ID" value="PSJ37123.1"/>
    <property type="molecule type" value="Genomic_DNA"/>
</dbReference>
<dbReference type="GO" id="GO:0004222">
    <property type="term" value="F:metalloendopeptidase activity"/>
    <property type="evidence" value="ECO:0007669"/>
    <property type="project" value="TreeGrafter"/>
</dbReference>
<evidence type="ECO:0000313" key="4">
    <source>
        <dbReference type="Proteomes" id="UP000241167"/>
    </source>
</evidence>
<dbReference type="PANTHER" id="PTHR21666">
    <property type="entry name" value="PEPTIDASE-RELATED"/>
    <property type="match status" value="1"/>
</dbReference>
<evidence type="ECO:0000313" key="3">
    <source>
        <dbReference type="EMBL" id="PSJ37123.1"/>
    </source>
</evidence>
<dbReference type="AlphaFoldDB" id="A0A2P7QGQ6"/>
<dbReference type="InterPro" id="IPR016047">
    <property type="entry name" value="M23ase_b-sheet_dom"/>
</dbReference>
<comment type="caution">
    <text evidence="3">The sequence shown here is derived from an EMBL/GenBank/DDBJ whole genome shotgun (WGS) entry which is preliminary data.</text>
</comment>
<dbReference type="RefSeq" id="WP_106515564.1">
    <property type="nucleotide sequence ID" value="NZ_PXYI01000010.1"/>
</dbReference>
<keyword evidence="1" id="KW-0732">Signal</keyword>
<dbReference type="SUPFAM" id="SSF51261">
    <property type="entry name" value="Duplicated hybrid motif"/>
    <property type="match status" value="1"/>
</dbReference>
<dbReference type="FunFam" id="2.70.70.10:FF:000006">
    <property type="entry name" value="M23 family peptidase"/>
    <property type="match status" value="1"/>
</dbReference>
<accession>A0A2P7QGQ6</accession>